<feature type="transmembrane region" description="Helical" evidence="6">
    <location>
        <begin position="40"/>
        <end position="62"/>
    </location>
</feature>
<sequence length="409" mass="45857">MKNGMMECSVCHSKLVSPTSKTVSRAYDRYKTRVSSKQRALNFILVVGDCILVGLQPILVYMSKVDGSFKFSPISVNFLTEVTKLIFAIVMLLLQARHQKVGEKPLLSISTFVQAARNNVLLAVPALLYAVNNYLKFTMQLYFNPATVKMLSNMKVLVIAVLLKIIMRRRFSIIQWEALALLLIGISVNQLRSLPEGSTALGLPVATGAYICTVIFVTVPSLASVYNEYALKSQYDTSIYLQNLFLYGYGAIFNFLGILGTVIFQGPSSFDILQGHSKATMLLIANNAAQGILSSFFFKYAAIIFIGMSVNMFRYNFEEVLINSRYDLYGHSICCIVWSYFDYELFVGNFYCIHLDAPVKDEQQNGKLQPIDVHDNHKAKDSFINMAAGVNEEASHRVESNERQPLLPI</sequence>
<comment type="subcellular location">
    <subcellularLocation>
        <location evidence="1">Membrane</location>
        <topology evidence="1">Multi-pass membrane protein</topology>
    </subcellularLocation>
</comment>
<evidence type="ECO:0000256" key="6">
    <source>
        <dbReference type="SAM" id="Phobius"/>
    </source>
</evidence>
<feature type="transmembrane region" description="Helical" evidence="6">
    <location>
        <begin position="74"/>
        <end position="94"/>
    </location>
</feature>
<dbReference type="Pfam" id="PF04142">
    <property type="entry name" value="Nuc_sug_transp"/>
    <property type="match status" value="1"/>
</dbReference>
<keyword evidence="4 6" id="KW-1133">Transmembrane helix</keyword>
<dbReference type="GO" id="GO:0015165">
    <property type="term" value="F:pyrimidine nucleotide-sugar transmembrane transporter activity"/>
    <property type="evidence" value="ECO:0007669"/>
    <property type="project" value="InterPro"/>
</dbReference>
<organism evidence="7 8">
    <name type="scientific">Carpinus fangiana</name>
    <dbReference type="NCBI Taxonomy" id="176857"/>
    <lineage>
        <taxon>Eukaryota</taxon>
        <taxon>Viridiplantae</taxon>
        <taxon>Streptophyta</taxon>
        <taxon>Embryophyta</taxon>
        <taxon>Tracheophyta</taxon>
        <taxon>Spermatophyta</taxon>
        <taxon>Magnoliopsida</taxon>
        <taxon>eudicotyledons</taxon>
        <taxon>Gunneridae</taxon>
        <taxon>Pentapetalae</taxon>
        <taxon>rosids</taxon>
        <taxon>fabids</taxon>
        <taxon>Fagales</taxon>
        <taxon>Betulaceae</taxon>
        <taxon>Carpinus</taxon>
    </lineage>
</organism>
<gene>
    <name evidence="7" type="ORF">FH972_015774</name>
</gene>
<evidence type="ECO:0000256" key="4">
    <source>
        <dbReference type="ARBA" id="ARBA00022989"/>
    </source>
</evidence>
<evidence type="ECO:0000256" key="5">
    <source>
        <dbReference type="ARBA" id="ARBA00023136"/>
    </source>
</evidence>
<feature type="transmembrane region" description="Helical" evidence="6">
    <location>
        <begin position="173"/>
        <end position="191"/>
    </location>
</feature>
<feature type="transmembrane region" description="Helical" evidence="6">
    <location>
        <begin position="284"/>
        <end position="306"/>
    </location>
</feature>
<feature type="transmembrane region" description="Helical" evidence="6">
    <location>
        <begin position="203"/>
        <end position="223"/>
    </location>
</feature>
<dbReference type="EMBL" id="CM017326">
    <property type="protein sequence ID" value="KAE8077186.1"/>
    <property type="molecule type" value="Genomic_DNA"/>
</dbReference>
<dbReference type="InterPro" id="IPR007271">
    <property type="entry name" value="Nuc_sug_transpt"/>
</dbReference>
<accession>A0A5N6RFM4</accession>
<dbReference type="InterPro" id="IPR037185">
    <property type="entry name" value="EmrE-like"/>
</dbReference>
<dbReference type="Proteomes" id="UP000327013">
    <property type="component" value="Chromosome 6"/>
</dbReference>
<feature type="transmembrane region" description="Helical" evidence="6">
    <location>
        <begin position="244"/>
        <end position="264"/>
    </location>
</feature>
<dbReference type="GO" id="GO:0000139">
    <property type="term" value="C:Golgi membrane"/>
    <property type="evidence" value="ECO:0007669"/>
    <property type="project" value="InterPro"/>
</dbReference>
<dbReference type="SUPFAM" id="SSF103481">
    <property type="entry name" value="Multidrug resistance efflux transporter EmrE"/>
    <property type="match status" value="1"/>
</dbReference>
<evidence type="ECO:0000313" key="8">
    <source>
        <dbReference type="Proteomes" id="UP000327013"/>
    </source>
</evidence>
<proteinExistence type="inferred from homology"/>
<comment type="similarity">
    <text evidence="2">Belongs to the nucleotide-sugar transporter family. CMP-Sialate:CMP antiporter (TC 2.A.7.12) subfamily.</text>
</comment>
<evidence type="ECO:0000256" key="2">
    <source>
        <dbReference type="ARBA" id="ARBA00006447"/>
    </source>
</evidence>
<keyword evidence="5 6" id="KW-0472">Membrane</keyword>
<feature type="transmembrane region" description="Helical" evidence="6">
    <location>
        <begin position="150"/>
        <end position="166"/>
    </location>
</feature>
<reference evidence="7 8" key="1">
    <citation type="submission" date="2019-06" db="EMBL/GenBank/DDBJ databases">
        <title>A chromosomal-level reference genome of Carpinus fangiana (Coryloideae, Betulaceae).</title>
        <authorList>
            <person name="Yang X."/>
            <person name="Wang Z."/>
            <person name="Zhang L."/>
            <person name="Hao G."/>
            <person name="Liu J."/>
            <person name="Yang Y."/>
        </authorList>
    </citation>
    <scope>NUCLEOTIDE SEQUENCE [LARGE SCALE GENOMIC DNA]</scope>
    <source>
        <strain evidence="7">Cfa_2016G</strain>
        <tissue evidence="7">Leaf</tissue>
    </source>
</reference>
<keyword evidence="8" id="KW-1185">Reference proteome</keyword>
<keyword evidence="3 6" id="KW-0812">Transmembrane</keyword>
<feature type="transmembrane region" description="Helical" evidence="6">
    <location>
        <begin position="106"/>
        <end position="130"/>
    </location>
</feature>
<dbReference type="PIRSF" id="PIRSF005799">
    <property type="entry name" value="UDP-gal_transpt"/>
    <property type="match status" value="1"/>
</dbReference>
<protein>
    <submittedName>
        <fullName evidence="7">Uncharacterized protein</fullName>
    </submittedName>
</protein>
<name>A0A5N6RFM4_9ROSI</name>
<evidence type="ECO:0000256" key="3">
    <source>
        <dbReference type="ARBA" id="ARBA00022692"/>
    </source>
</evidence>
<evidence type="ECO:0000313" key="7">
    <source>
        <dbReference type="EMBL" id="KAE8077186.1"/>
    </source>
</evidence>
<dbReference type="PANTHER" id="PTHR10231">
    <property type="entry name" value="NUCLEOTIDE-SUGAR TRANSMEMBRANE TRANSPORTER"/>
    <property type="match status" value="1"/>
</dbReference>
<dbReference type="AlphaFoldDB" id="A0A5N6RFM4"/>
<dbReference type="OrthoDB" id="419167at2759"/>
<evidence type="ECO:0000256" key="1">
    <source>
        <dbReference type="ARBA" id="ARBA00004141"/>
    </source>
</evidence>